<organism evidence="1 2">
    <name type="scientific">Candidatus Chromulinivorax destructor</name>
    <dbReference type="NCBI Taxonomy" id="2066483"/>
    <lineage>
        <taxon>Bacteria</taxon>
        <taxon>Candidatus Babelota</taxon>
        <taxon>Candidatus Babeliae</taxon>
        <taxon>Candidatus Babeliales</taxon>
        <taxon>Candidatus Chromulinivoraceae</taxon>
        <taxon>Candidatus Chromulinivorax</taxon>
    </lineage>
</organism>
<dbReference type="Proteomes" id="UP000254834">
    <property type="component" value="Chromosome"/>
</dbReference>
<dbReference type="KEGG" id="cdes:C0J27_03230"/>
<evidence type="ECO:0000313" key="2">
    <source>
        <dbReference type="Proteomes" id="UP000254834"/>
    </source>
</evidence>
<proteinExistence type="predicted"/>
<evidence type="ECO:0000313" key="1">
    <source>
        <dbReference type="EMBL" id="AXK60742.1"/>
    </source>
</evidence>
<reference evidence="1 2" key="1">
    <citation type="submission" date="2017-12" db="EMBL/GenBank/DDBJ databases">
        <title>Chromulinavorax destructans is a abundant pathogen of dominant heterotrophic picoflagllates.</title>
        <authorList>
            <person name="Deeg C.M."/>
            <person name="Zimmer M."/>
            <person name="Suttle C.A."/>
        </authorList>
    </citation>
    <scope>NUCLEOTIDE SEQUENCE [LARGE SCALE GENOMIC DNA]</scope>
    <source>
        <strain evidence="1 2">SeV1</strain>
    </source>
</reference>
<accession>A0A345ZBS5</accession>
<dbReference type="EMBL" id="CP025544">
    <property type="protein sequence ID" value="AXK60742.1"/>
    <property type="molecule type" value="Genomic_DNA"/>
</dbReference>
<sequence>MNRSNIILLMLASFGYENLKAAENFTQVASDKIINIIFQEPRLISGFCCDCTQEDKADLKEFGSKLVVDYKSCAKNCTYQYYPELNRIISSDKIGDVNKQFTAFRAAKNAERAVLAAKENLKRAKVALHYENLSKAMQQSLDLN</sequence>
<dbReference type="RefSeq" id="WP_115585757.1">
    <property type="nucleotide sequence ID" value="NZ_CP025544.1"/>
</dbReference>
<gene>
    <name evidence="1" type="ORF">C0J27_03230</name>
</gene>
<protein>
    <submittedName>
        <fullName evidence="1">Uncharacterized protein</fullName>
    </submittedName>
</protein>
<keyword evidence="2" id="KW-1185">Reference proteome</keyword>
<dbReference type="AlphaFoldDB" id="A0A345ZBS5"/>
<name>A0A345ZBS5_9BACT</name>